<feature type="transmembrane region" description="Helical" evidence="1">
    <location>
        <begin position="332"/>
        <end position="353"/>
    </location>
</feature>
<proteinExistence type="predicted"/>
<evidence type="ECO:0000313" key="3">
    <source>
        <dbReference type="Proteomes" id="UP001146120"/>
    </source>
</evidence>
<name>A0AAV2Z7P7_9STRA</name>
<evidence type="ECO:0000313" key="2">
    <source>
        <dbReference type="EMBL" id="DBA02737.1"/>
    </source>
</evidence>
<dbReference type="InterPro" id="IPR006461">
    <property type="entry name" value="PLAC_motif_containing"/>
</dbReference>
<evidence type="ECO:0000256" key="1">
    <source>
        <dbReference type="SAM" id="Phobius"/>
    </source>
</evidence>
<dbReference type="EMBL" id="DAKRPA010000027">
    <property type="protein sequence ID" value="DBA02737.1"/>
    <property type="molecule type" value="Genomic_DNA"/>
</dbReference>
<keyword evidence="3" id="KW-1185">Reference proteome</keyword>
<gene>
    <name evidence="2" type="ORF">N0F65_010665</name>
</gene>
<sequence length="411" mass="45880">VAPAAPGLGTKSYPPICIGISLAQIYARMGVMSYRGAVILFGCSITMDVKAIVEEESVNIKLTSLIIYCVFVIAITQARGHIRNRFGIPGNSGEDSRYAAMCSMCIIAQMATHIKSYRPGWCSFGPKDALRAYNDAHRRPVTDVPGIYVWRSQFPQCEMPTPVLSRDKSRDLALPPILSKNPFVLLLVLFPCPFGLRRSDARSSEDVESTALHDEERWTYDEIHYLQYARKPTRKSYRTQPVKPNDEGRQQTADDIVTGRWEEDICGQCNHCIPNCLMSCFCVGVSLAQIYRRMGIMRYNGALVLFGGLTLAQYVSLTIGLGIIPTHAATHAITWAAQIIFVAIQMMFVLATMEARSRIRNRFNIPRYWCWDDGWCACFCMATHIKSYKKGSCSFGSQDVLPAYSGGAGMN</sequence>
<feature type="transmembrane region" description="Helical" evidence="1">
    <location>
        <begin position="58"/>
        <end position="76"/>
    </location>
</feature>
<organism evidence="2 3">
    <name type="scientific">Lagenidium giganteum</name>
    <dbReference type="NCBI Taxonomy" id="4803"/>
    <lineage>
        <taxon>Eukaryota</taxon>
        <taxon>Sar</taxon>
        <taxon>Stramenopiles</taxon>
        <taxon>Oomycota</taxon>
        <taxon>Peronosporomycetes</taxon>
        <taxon>Pythiales</taxon>
        <taxon>Pythiaceae</taxon>
    </lineage>
</organism>
<feature type="transmembrane region" description="Helical" evidence="1">
    <location>
        <begin position="302"/>
        <end position="326"/>
    </location>
</feature>
<keyword evidence="1" id="KW-0812">Transmembrane</keyword>
<protein>
    <submittedName>
        <fullName evidence="2">Uncharacterized protein</fullName>
    </submittedName>
</protein>
<keyword evidence="1" id="KW-1133">Transmembrane helix</keyword>
<dbReference type="AlphaFoldDB" id="A0AAV2Z7P7"/>
<dbReference type="Proteomes" id="UP001146120">
    <property type="component" value="Unassembled WGS sequence"/>
</dbReference>
<keyword evidence="1" id="KW-0472">Membrane</keyword>
<reference evidence="2" key="1">
    <citation type="submission" date="2022-11" db="EMBL/GenBank/DDBJ databases">
        <authorList>
            <person name="Morgan W.R."/>
            <person name="Tartar A."/>
        </authorList>
    </citation>
    <scope>NUCLEOTIDE SEQUENCE</scope>
    <source>
        <strain evidence="2">ARSEF 373</strain>
    </source>
</reference>
<comment type="caution">
    <text evidence="2">The sequence shown here is derived from an EMBL/GenBank/DDBJ whole genome shotgun (WGS) entry which is preliminary data.</text>
</comment>
<dbReference type="PANTHER" id="PTHR15907">
    <property type="entry name" value="DUF614 FAMILY PROTEIN-RELATED"/>
    <property type="match status" value="1"/>
</dbReference>
<feature type="non-terminal residue" evidence="2">
    <location>
        <position position="1"/>
    </location>
</feature>
<accession>A0AAV2Z7P7</accession>
<dbReference type="Pfam" id="PF04749">
    <property type="entry name" value="PLAC8"/>
    <property type="match status" value="1"/>
</dbReference>
<reference evidence="2" key="2">
    <citation type="journal article" date="2023" name="Microbiol Resour">
        <title>Decontamination and Annotation of the Draft Genome Sequence of the Oomycete Lagenidium giganteum ARSEF 373.</title>
        <authorList>
            <person name="Morgan W.R."/>
            <person name="Tartar A."/>
        </authorList>
    </citation>
    <scope>NUCLEOTIDE SEQUENCE</scope>
    <source>
        <strain evidence="2">ARSEF 373</strain>
    </source>
</reference>